<evidence type="ECO:0000256" key="22">
    <source>
        <dbReference type="ARBA" id="ARBA00041110"/>
    </source>
</evidence>
<comment type="catalytic activity">
    <reaction evidence="18">
        <text>(3S)-hydroxyhexanoyl-CoA = (2E)-hexenoyl-CoA + H2O</text>
        <dbReference type="Rhea" id="RHEA:30547"/>
        <dbReference type="ChEBI" id="CHEBI:15377"/>
        <dbReference type="ChEBI" id="CHEBI:62075"/>
        <dbReference type="ChEBI" id="CHEBI:62077"/>
    </reaction>
    <physiologicalReaction direction="right-to-left" evidence="18">
        <dbReference type="Rhea" id="RHEA:30549"/>
    </physiologicalReaction>
</comment>
<dbReference type="Ensembl" id="ENSGMOT00000029880.1">
    <property type="protein sequence ID" value="ENSGMOP00000063758.1"/>
    <property type="gene ID" value="ENSGMOG00000003479.2"/>
</dbReference>
<dbReference type="InterPro" id="IPR018376">
    <property type="entry name" value="Enoyl-CoA_hyd/isom_CS"/>
</dbReference>
<dbReference type="Proteomes" id="UP000694546">
    <property type="component" value="Chromosome 15"/>
</dbReference>
<evidence type="ECO:0000256" key="20">
    <source>
        <dbReference type="ARBA" id="ARBA00036765"/>
    </source>
</evidence>
<keyword evidence="6" id="KW-0276">Fatty acid metabolism</keyword>
<evidence type="ECO:0000313" key="29">
    <source>
        <dbReference type="Proteomes" id="UP000694546"/>
    </source>
</evidence>
<evidence type="ECO:0000256" key="2">
    <source>
        <dbReference type="ARBA" id="ARBA00005005"/>
    </source>
</evidence>
<comment type="catalytic activity">
    <reaction evidence="13">
        <text>(3S)-hydroxydecanoyl-CoA = (2E)-decenoyl-CoA + H2O</text>
        <dbReference type="Rhea" id="RHEA:31191"/>
        <dbReference type="ChEBI" id="CHEBI:15377"/>
        <dbReference type="ChEBI" id="CHEBI:61406"/>
        <dbReference type="ChEBI" id="CHEBI:62616"/>
    </reaction>
    <physiologicalReaction direction="right-to-left" evidence="13">
        <dbReference type="Rhea" id="RHEA:31193"/>
    </physiologicalReaction>
</comment>
<comment type="subunit">
    <text evidence="21">Homohexamer; dimer of trimers.</text>
</comment>
<dbReference type="FunFam" id="3.90.226.10:FF:000213">
    <property type="entry name" value="Enoyl-CoA hydratase, mitochondrial"/>
    <property type="match status" value="1"/>
</dbReference>
<dbReference type="EC" id="4.2.1.17" evidence="5"/>
<comment type="catalytic activity">
    <reaction evidence="14">
        <text>a (3S)-3-hydroxyacyl-CoA = a (2E)-enoyl-CoA + H2O</text>
        <dbReference type="Rhea" id="RHEA:16105"/>
        <dbReference type="ChEBI" id="CHEBI:15377"/>
        <dbReference type="ChEBI" id="CHEBI:57318"/>
        <dbReference type="ChEBI" id="CHEBI:58856"/>
        <dbReference type="EC" id="4.2.1.17"/>
    </reaction>
    <physiologicalReaction direction="right-to-left" evidence="14">
        <dbReference type="Rhea" id="RHEA:16107"/>
    </physiologicalReaction>
</comment>
<evidence type="ECO:0000256" key="1">
    <source>
        <dbReference type="ARBA" id="ARBA00004305"/>
    </source>
</evidence>
<evidence type="ECO:0000256" key="6">
    <source>
        <dbReference type="ARBA" id="ARBA00022832"/>
    </source>
</evidence>
<reference evidence="28" key="2">
    <citation type="submission" date="2025-09" db="UniProtKB">
        <authorList>
            <consortium name="Ensembl"/>
        </authorList>
    </citation>
    <scope>IDENTIFICATION</scope>
</reference>
<comment type="similarity">
    <text evidence="3 27">Belongs to the enoyl-CoA hydratase/isomerase family.</text>
</comment>
<comment type="catalytic activity">
    <reaction evidence="26">
        <text>3-hydroxyisovaleryl-CoA = 3-methylbut-2-enoyl-CoA + H2O</text>
        <dbReference type="Rhea" id="RHEA:31079"/>
        <dbReference type="ChEBI" id="CHEBI:15377"/>
        <dbReference type="ChEBI" id="CHEBI:57344"/>
        <dbReference type="ChEBI" id="CHEBI:62555"/>
    </reaction>
    <physiologicalReaction direction="right-to-left" evidence="26">
        <dbReference type="Rhea" id="RHEA:31081"/>
    </physiologicalReaction>
</comment>
<organism evidence="28 29">
    <name type="scientific">Gadus morhua</name>
    <name type="common">Atlantic cod</name>
    <dbReference type="NCBI Taxonomy" id="8049"/>
    <lineage>
        <taxon>Eukaryota</taxon>
        <taxon>Metazoa</taxon>
        <taxon>Chordata</taxon>
        <taxon>Craniata</taxon>
        <taxon>Vertebrata</taxon>
        <taxon>Euteleostomi</taxon>
        <taxon>Actinopterygii</taxon>
        <taxon>Neopterygii</taxon>
        <taxon>Teleostei</taxon>
        <taxon>Neoteleostei</taxon>
        <taxon>Acanthomorphata</taxon>
        <taxon>Zeiogadaria</taxon>
        <taxon>Gadariae</taxon>
        <taxon>Gadiformes</taxon>
        <taxon>Gadoidei</taxon>
        <taxon>Gadidae</taxon>
        <taxon>Gadus</taxon>
    </lineage>
</organism>
<comment type="catalytic activity">
    <reaction evidence="25">
        <text>2-methylpropenoyl-CoA + H2O = (S)-3-hydroxyisobutanoyl-CoA</text>
        <dbReference type="Rhea" id="RHEA:31175"/>
        <dbReference type="ChEBI" id="CHEBI:15377"/>
        <dbReference type="ChEBI" id="CHEBI:62500"/>
        <dbReference type="ChEBI" id="CHEBI:62611"/>
    </reaction>
    <physiologicalReaction direction="left-to-right" evidence="25">
        <dbReference type="Rhea" id="RHEA:31176"/>
    </physiologicalReaction>
</comment>
<evidence type="ECO:0000256" key="8">
    <source>
        <dbReference type="ARBA" id="ARBA00022990"/>
    </source>
</evidence>
<evidence type="ECO:0000256" key="15">
    <source>
        <dbReference type="ARBA" id="ARBA00035949"/>
    </source>
</evidence>
<dbReference type="InterPro" id="IPR014748">
    <property type="entry name" value="Enoyl-CoA_hydra_C"/>
</dbReference>
<dbReference type="PANTHER" id="PTHR11941:SF54">
    <property type="entry name" value="ENOYL-COA HYDRATASE, MITOCHONDRIAL"/>
    <property type="match status" value="1"/>
</dbReference>
<keyword evidence="9" id="KW-0443">Lipid metabolism</keyword>
<protein>
    <recommendedName>
        <fullName evidence="22">Enoyl-CoA hydratase, mitochondrial</fullName>
        <ecNumber evidence="5">4.2.1.17</ecNumber>
        <ecNumber evidence="4">5.3.3.8</ecNumber>
    </recommendedName>
    <alternativeName>
        <fullName evidence="24">Enoyl-CoA hydratase 1</fullName>
    </alternativeName>
    <alternativeName>
        <fullName evidence="23">Short-chain enoyl-CoA hydratase</fullName>
    </alternativeName>
</protein>
<keyword evidence="7" id="KW-0809">Transit peptide</keyword>
<keyword evidence="12" id="KW-0456">Lyase</keyword>
<comment type="subcellular location">
    <subcellularLocation>
        <location evidence="1">Mitochondrion matrix</location>
    </subcellularLocation>
</comment>
<keyword evidence="8" id="KW-0007">Acetylation</keyword>
<evidence type="ECO:0000256" key="13">
    <source>
        <dbReference type="ARBA" id="ARBA00035760"/>
    </source>
</evidence>
<dbReference type="GeneTree" id="ENSGT00940000157609"/>
<evidence type="ECO:0000256" key="9">
    <source>
        <dbReference type="ARBA" id="ARBA00023098"/>
    </source>
</evidence>
<evidence type="ECO:0000256" key="16">
    <source>
        <dbReference type="ARBA" id="ARBA00036137"/>
    </source>
</evidence>
<proteinExistence type="inferred from homology"/>
<comment type="catalytic activity">
    <reaction evidence="16">
        <text>3-hydroxypropanoyl-CoA = acryloyl-CoA + H2O</text>
        <dbReference type="Rhea" id="RHEA:26518"/>
        <dbReference type="ChEBI" id="CHEBI:15377"/>
        <dbReference type="ChEBI" id="CHEBI:57367"/>
        <dbReference type="ChEBI" id="CHEBI:58528"/>
    </reaction>
    <physiologicalReaction direction="right-to-left" evidence="16">
        <dbReference type="Rhea" id="RHEA:26520"/>
    </physiologicalReaction>
</comment>
<evidence type="ECO:0000256" key="24">
    <source>
        <dbReference type="ARBA" id="ARBA00042381"/>
    </source>
</evidence>
<comment type="catalytic activity">
    <reaction evidence="20">
        <text>(3S)-3-hydroxybutanoyl-CoA = (2E)-butenoyl-CoA + H2O</text>
        <dbReference type="Rhea" id="RHEA:26558"/>
        <dbReference type="ChEBI" id="CHEBI:15377"/>
        <dbReference type="ChEBI" id="CHEBI:57316"/>
        <dbReference type="ChEBI" id="CHEBI:57332"/>
    </reaction>
    <physiologicalReaction direction="right-to-left" evidence="20">
        <dbReference type="Rhea" id="RHEA:26560"/>
    </physiologicalReaction>
</comment>
<evidence type="ECO:0000256" key="18">
    <source>
        <dbReference type="ARBA" id="ARBA00036370"/>
    </source>
</evidence>
<name>A0A8C5CQK3_GADMO</name>
<dbReference type="Pfam" id="PF00378">
    <property type="entry name" value="ECH_1"/>
    <property type="match status" value="2"/>
</dbReference>
<dbReference type="PROSITE" id="PS00166">
    <property type="entry name" value="ENOYL_COA_HYDRATASE"/>
    <property type="match status" value="1"/>
</dbReference>
<evidence type="ECO:0000256" key="12">
    <source>
        <dbReference type="ARBA" id="ARBA00023239"/>
    </source>
</evidence>
<evidence type="ECO:0000256" key="21">
    <source>
        <dbReference type="ARBA" id="ARBA00038629"/>
    </source>
</evidence>
<evidence type="ECO:0000256" key="5">
    <source>
        <dbReference type="ARBA" id="ARBA00012076"/>
    </source>
</evidence>
<dbReference type="GO" id="GO:0004165">
    <property type="term" value="F:delta(3)-delta(2)-enoyl-CoA isomerase activity"/>
    <property type="evidence" value="ECO:0007669"/>
    <property type="project" value="UniProtKB-EC"/>
</dbReference>
<comment type="catalytic activity">
    <reaction evidence="17">
        <text>(3E)-hexenoyl-CoA = (2E)-hexenoyl-CoA</text>
        <dbReference type="Rhea" id="RHEA:45736"/>
        <dbReference type="ChEBI" id="CHEBI:62077"/>
        <dbReference type="ChEBI" id="CHEBI:84790"/>
    </reaction>
    <physiologicalReaction direction="left-to-right" evidence="17">
        <dbReference type="Rhea" id="RHEA:45737"/>
    </physiologicalReaction>
</comment>
<dbReference type="GO" id="GO:0004300">
    <property type="term" value="F:enoyl-CoA hydratase activity"/>
    <property type="evidence" value="ECO:0007669"/>
    <property type="project" value="UniProtKB-EC"/>
</dbReference>
<evidence type="ECO:0000256" key="25">
    <source>
        <dbReference type="ARBA" id="ARBA00051535"/>
    </source>
</evidence>
<evidence type="ECO:0000256" key="26">
    <source>
        <dbReference type="ARBA" id="ARBA00052675"/>
    </source>
</evidence>
<dbReference type="InterPro" id="IPR029045">
    <property type="entry name" value="ClpP/crotonase-like_dom_sf"/>
</dbReference>
<dbReference type="InterPro" id="IPR001753">
    <property type="entry name" value="Enoyl-CoA_hydra/iso"/>
</dbReference>
<evidence type="ECO:0000256" key="23">
    <source>
        <dbReference type="ARBA" id="ARBA00041421"/>
    </source>
</evidence>
<evidence type="ECO:0000256" key="14">
    <source>
        <dbReference type="ARBA" id="ARBA00035854"/>
    </source>
</evidence>
<dbReference type="AlphaFoldDB" id="A0A8C5CQK3"/>
<reference evidence="28" key="1">
    <citation type="submission" date="2025-08" db="UniProtKB">
        <authorList>
            <consortium name="Ensembl"/>
        </authorList>
    </citation>
    <scope>IDENTIFICATION</scope>
</reference>
<evidence type="ECO:0000256" key="19">
    <source>
        <dbReference type="ARBA" id="ARBA00036643"/>
    </source>
</evidence>
<dbReference type="FunFam" id="1.10.12.10:FF:000001">
    <property type="entry name" value="Probable enoyl-CoA hydratase, mitochondrial"/>
    <property type="match status" value="1"/>
</dbReference>
<dbReference type="GO" id="GO:0005759">
    <property type="term" value="C:mitochondrial matrix"/>
    <property type="evidence" value="ECO:0007669"/>
    <property type="project" value="UniProtKB-SubCell"/>
</dbReference>
<evidence type="ECO:0000256" key="10">
    <source>
        <dbReference type="ARBA" id="ARBA00023128"/>
    </source>
</evidence>
<sequence>MALLCRSAALLCKSSRAAPLAVSAAHKYTTGGVTYDYIVVEKRGEKQNVGFIQLNRPKVLNALCDGLMLEVGKALDAFEADKDIGAVVITGSDRAFAAGADIKEMQNRTFQECYGGNFLAHWNRVSMSKKPVIAAVNGFALGGGCELAMMCDIIYAGEKAHFGQPEILLGTIPGAGGTQRLTRAVGKSLAMEMVLTGDRINAQEAKQAAYELTLAEGNRLEKRLFHSTFATEDRKEGMTAFVEKRKADFQDK</sequence>
<evidence type="ECO:0000313" key="28">
    <source>
        <dbReference type="Ensembl" id="ENSGMOP00000063758.1"/>
    </source>
</evidence>
<keyword evidence="11" id="KW-0413">Isomerase</keyword>
<dbReference type="GO" id="GO:0006635">
    <property type="term" value="P:fatty acid beta-oxidation"/>
    <property type="evidence" value="ECO:0007669"/>
    <property type="project" value="TreeGrafter"/>
</dbReference>
<evidence type="ECO:0000256" key="11">
    <source>
        <dbReference type="ARBA" id="ARBA00023235"/>
    </source>
</evidence>
<comment type="catalytic activity">
    <reaction evidence="19">
        <text>3-hydroxybutanoyl-CoA = (2E)-butenoyl-CoA + H2O</text>
        <dbReference type="Rhea" id="RHEA:45584"/>
        <dbReference type="ChEBI" id="CHEBI:15377"/>
        <dbReference type="ChEBI" id="CHEBI:57332"/>
        <dbReference type="ChEBI" id="CHEBI:78611"/>
    </reaction>
    <physiologicalReaction direction="right-to-left" evidence="19">
        <dbReference type="Rhea" id="RHEA:45586"/>
    </physiologicalReaction>
</comment>
<keyword evidence="10" id="KW-0496">Mitochondrion</keyword>
<keyword evidence="29" id="KW-1185">Reference proteome</keyword>
<dbReference type="CDD" id="cd06558">
    <property type="entry name" value="crotonase-like"/>
    <property type="match status" value="1"/>
</dbReference>
<accession>A0A8C5CQK3</accession>
<comment type="catalytic activity">
    <reaction evidence="15">
        <text>a (3E)-enoyl-CoA = a 4-saturated (2E)-enoyl-CoA</text>
        <dbReference type="Rhea" id="RHEA:45228"/>
        <dbReference type="ChEBI" id="CHEBI:58521"/>
        <dbReference type="ChEBI" id="CHEBI:85097"/>
        <dbReference type="EC" id="5.3.3.8"/>
    </reaction>
    <physiologicalReaction direction="left-to-right" evidence="15">
        <dbReference type="Rhea" id="RHEA:45229"/>
    </physiologicalReaction>
</comment>
<evidence type="ECO:0000256" key="4">
    <source>
        <dbReference type="ARBA" id="ARBA00012064"/>
    </source>
</evidence>
<gene>
    <name evidence="28" type="primary">echs1</name>
</gene>
<dbReference type="PANTHER" id="PTHR11941">
    <property type="entry name" value="ENOYL-COA HYDRATASE-RELATED"/>
    <property type="match status" value="1"/>
</dbReference>
<dbReference type="Gene3D" id="1.10.12.10">
    <property type="entry name" value="Lyase 2-enoyl-coa Hydratase, Chain A, domain 2"/>
    <property type="match status" value="1"/>
</dbReference>
<evidence type="ECO:0000256" key="3">
    <source>
        <dbReference type="ARBA" id="ARBA00005254"/>
    </source>
</evidence>
<comment type="pathway">
    <text evidence="2">Lipid metabolism; fatty acid beta-oxidation.</text>
</comment>
<evidence type="ECO:0000256" key="17">
    <source>
        <dbReference type="ARBA" id="ARBA00036353"/>
    </source>
</evidence>
<evidence type="ECO:0000256" key="27">
    <source>
        <dbReference type="RuleBase" id="RU003707"/>
    </source>
</evidence>
<dbReference type="Gene3D" id="3.90.226.10">
    <property type="entry name" value="2-enoyl-CoA Hydratase, Chain A, domain 1"/>
    <property type="match status" value="1"/>
</dbReference>
<dbReference type="SUPFAM" id="SSF52096">
    <property type="entry name" value="ClpP/crotonase"/>
    <property type="match status" value="1"/>
</dbReference>
<evidence type="ECO:0000256" key="7">
    <source>
        <dbReference type="ARBA" id="ARBA00022946"/>
    </source>
</evidence>
<dbReference type="EC" id="5.3.3.8" evidence="4"/>